<keyword evidence="2" id="KW-1133">Transmembrane helix</keyword>
<sequence length="364" mass="40290">MTDPARRPRRAISLLEIGGIILTALQLPFVLAWKLFILTIILHGQVKSWRRVLGDAAFRFLSSALSVRKLQFVLGTTRQVYETWAKQNGLPALVEEVGEDARLLWVGPKRTDRVIIYFHGGGYVIPLQDFSASFWNHLRVQLNKHEGLNIGLVIFSYSLVPTAVFPTPLRQAALALNHVIASGVTPENIQIVGDSAGANLLLSLLSHILHPLDGIPRVPLRSRIHGIYLMSPWVSLAGGTRSFVENDKSDVVGAMTFAYCARKVFSGVEESCYPYLDPSLTPGAWFQGIDEVVTRVLISAGDVECLRDGIVQLSERIAQYHSGVTLIVQEGGVHNDPYYDFLAREPKLCALTARIQAWIARGFP</sequence>
<dbReference type="PANTHER" id="PTHR48081:SF31">
    <property type="entry name" value="STERYL ACETYL HYDROLASE MUG81-RELATED"/>
    <property type="match status" value="1"/>
</dbReference>
<dbReference type="InterPro" id="IPR050300">
    <property type="entry name" value="GDXG_lipolytic_enzyme"/>
</dbReference>
<evidence type="ECO:0000259" key="3">
    <source>
        <dbReference type="Pfam" id="PF07859"/>
    </source>
</evidence>
<dbReference type="Proteomes" id="UP000807353">
    <property type="component" value="Unassembled WGS sequence"/>
</dbReference>
<dbReference type="Gene3D" id="3.40.50.1820">
    <property type="entry name" value="alpha/beta hydrolase"/>
    <property type="match status" value="1"/>
</dbReference>
<proteinExistence type="predicted"/>
<dbReference type="EMBL" id="MU150285">
    <property type="protein sequence ID" value="KAF9461395.1"/>
    <property type="molecule type" value="Genomic_DNA"/>
</dbReference>
<gene>
    <name evidence="4" type="ORF">BDZ94DRAFT_1310669</name>
</gene>
<evidence type="ECO:0000313" key="4">
    <source>
        <dbReference type="EMBL" id="KAF9461395.1"/>
    </source>
</evidence>
<accession>A0A9P6CGM0</accession>
<comment type="caution">
    <text evidence="4">The sequence shown here is derived from an EMBL/GenBank/DDBJ whole genome shotgun (WGS) entry which is preliminary data.</text>
</comment>
<dbReference type="OrthoDB" id="2152029at2759"/>
<dbReference type="Pfam" id="PF07859">
    <property type="entry name" value="Abhydrolase_3"/>
    <property type="match status" value="1"/>
</dbReference>
<keyword evidence="1 4" id="KW-0378">Hydrolase</keyword>
<evidence type="ECO:0000256" key="2">
    <source>
        <dbReference type="SAM" id="Phobius"/>
    </source>
</evidence>
<evidence type="ECO:0000313" key="5">
    <source>
        <dbReference type="Proteomes" id="UP000807353"/>
    </source>
</evidence>
<dbReference type="GO" id="GO:0016787">
    <property type="term" value="F:hydrolase activity"/>
    <property type="evidence" value="ECO:0007669"/>
    <property type="project" value="UniProtKB-KW"/>
</dbReference>
<dbReference type="InterPro" id="IPR013094">
    <property type="entry name" value="AB_hydrolase_3"/>
</dbReference>
<dbReference type="SUPFAM" id="SSF53474">
    <property type="entry name" value="alpha/beta-Hydrolases"/>
    <property type="match status" value="1"/>
</dbReference>
<reference evidence="4" key="1">
    <citation type="submission" date="2020-11" db="EMBL/GenBank/DDBJ databases">
        <authorList>
            <consortium name="DOE Joint Genome Institute"/>
            <person name="Ahrendt S."/>
            <person name="Riley R."/>
            <person name="Andreopoulos W."/>
            <person name="Labutti K."/>
            <person name="Pangilinan J."/>
            <person name="Ruiz-Duenas F.J."/>
            <person name="Barrasa J.M."/>
            <person name="Sanchez-Garcia M."/>
            <person name="Camarero S."/>
            <person name="Miyauchi S."/>
            <person name="Serrano A."/>
            <person name="Linde D."/>
            <person name="Babiker R."/>
            <person name="Drula E."/>
            <person name="Ayuso-Fernandez I."/>
            <person name="Pacheco R."/>
            <person name="Padilla G."/>
            <person name="Ferreira P."/>
            <person name="Barriuso J."/>
            <person name="Kellner H."/>
            <person name="Castanera R."/>
            <person name="Alfaro M."/>
            <person name="Ramirez L."/>
            <person name="Pisabarro A.G."/>
            <person name="Kuo A."/>
            <person name="Tritt A."/>
            <person name="Lipzen A."/>
            <person name="He G."/>
            <person name="Yan M."/>
            <person name="Ng V."/>
            <person name="Cullen D."/>
            <person name="Martin F."/>
            <person name="Rosso M.-N."/>
            <person name="Henrissat B."/>
            <person name="Hibbett D."/>
            <person name="Martinez A.T."/>
            <person name="Grigoriev I.V."/>
        </authorList>
    </citation>
    <scope>NUCLEOTIDE SEQUENCE</scope>
    <source>
        <strain evidence="4">CBS 247.69</strain>
    </source>
</reference>
<dbReference type="PANTHER" id="PTHR48081">
    <property type="entry name" value="AB HYDROLASE SUPERFAMILY PROTEIN C4A8.06C"/>
    <property type="match status" value="1"/>
</dbReference>
<dbReference type="InterPro" id="IPR029058">
    <property type="entry name" value="AB_hydrolase_fold"/>
</dbReference>
<feature type="transmembrane region" description="Helical" evidence="2">
    <location>
        <begin position="20"/>
        <end position="42"/>
    </location>
</feature>
<evidence type="ECO:0000256" key="1">
    <source>
        <dbReference type="ARBA" id="ARBA00022801"/>
    </source>
</evidence>
<organism evidence="4 5">
    <name type="scientific">Collybia nuda</name>
    <dbReference type="NCBI Taxonomy" id="64659"/>
    <lineage>
        <taxon>Eukaryota</taxon>
        <taxon>Fungi</taxon>
        <taxon>Dikarya</taxon>
        <taxon>Basidiomycota</taxon>
        <taxon>Agaricomycotina</taxon>
        <taxon>Agaricomycetes</taxon>
        <taxon>Agaricomycetidae</taxon>
        <taxon>Agaricales</taxon>
        <taxon>Tricholomatineae</taxon>
        <taxon>Clitocybaceae</taxon>
        <taxon>Collybia</taxon>
    </lineage>
</organism>
<feature type="domain" description="Alpha/beta hydrolase fold-3" evidence="3">
    <location>
        <begin position="115"/>
        <end position="335"/>
    </location>
</feature>
<dbReference type="AlphaFoldDB" id="A0A9P6CGM0"/>
<keyword evidence="2" id="KW-0472">Membrane</keyword>
<protein>
    <submittedName>
        <fullName evidence="4">Alpha/Beta hydrolase protein</fullName>
    </submittedName>
</protein>
<keyword evidence="2" id="KW-0812">Transmembrane</keyword>
<keyword evidence="5" id="KW-1185">Reference proteome</keyword>
<name>A0A9P6CGM0_9AGAR</name>